<keyword evidence="2" id="KW-1185">Reference proteome</keyword>
<protein>
    <submittedName>
        <fullName evidence="1">Uncharacterized protein</fullName>
    </submittedName>
</protein>
<proteinExistence type="predicted"/>
<dbReference type="Proteomes" id="UP001596012">
    <property type="component" value="Unassembled WGS sequence"/>
</dbReference>
<dbReference type="RefSeq" id="WP_386350092.1">
    <property type="nucleotide sequence ID" value="NZ_JBHSFG010000074.1"/>
</dbReference>
<evidence type="ECO:0000313" key="2">
    <source>
        <dbReference type="Proteomes" id="UP001596012"/>
    </source>
</evidence>
<evidence type="ECO:0000313" key="1">
    <source>
        <dbReference type="EMBL" id="MFC4470003.1"/>
    </source>
</evidence>
<sequence>MRYAGLVLVGTGLRVRLVREGLAALRWVRLAGVGLSVGRLGRALLRRRRSSGPGLTGPLRLLPRGGCLGEPVTALLSRRVGCSGVGGCGRAGLRESVTGLRAGRLLRLRLRLRGGGRLSGGLPWCRSRGLAGALGLLSWRGRLRESVTPLLSRRVGLGRVCGACGRAGLRESAGGLAGLVGRARSGVPWLGESVTGLRAGHLWRLRLRLRGGRRLSGGLPWC</sequence>
<name>A0ABV8Z0W9_9ACTN</name>
<reference evidence="2" key="1">
    <citation type="journal article" date="2019" name="Int. J. Syst. Evol. Microbiol.">
        <title>The Global Catalogue of Microorganisms (GCM) 10K type strain sequencing project: providing services to taxonomists for standard genome sequencing and annotation.</title>
        <authorList>
            <consortium name="The Broad Institute Genomics Platform"/>
            <consortium name="The Broad Institute Genome Sequencing Center for Infectious Disease"/>
            <person name="Wu L."/>
            <person name="Ma J."/>
        </authorList>
    </citation>
    <scope>NUCLEOTIDE SEQUENCE [LARGE SCALE GENOMIC DNA]</scope>
    <source>
        <strain evidence="2">DT43</strain>
    </source>
</reference>
<dbReference type="EMBL" id="JBHSFG010000074">
    <property type="protein sequence ID" value="MFC4470003.1"/>
    <property type="molecule type" value="Genomic_DNA"/>
</dbReference>
<accession>A0ABV8Z0W9</accession>
<comment type="caution">
    <text evidence="1">The sequence shown here is derived from an EMBL/GenBank/DDBJ whole genome shotgun (WGS) entry which is preliminary data.</text>
</comment>
<organism evidence="1 2">
    <name type="scientific">Streptomyces xiangluensis</name>
    <dbReference type="NCBI Taxonomy" id="2665720"/>
    <lineage>
        <taxon>Bacteria</taxon>
        <taxon>Bacillati</taxon>
        <taxon>Actinomycetota</taxon>
        <taxon>Actinomycetes</taxon>
        <taxon>Kitasatosporales</taxon>
        <taxon>Streptomycetaceae</taxon>
        <taxon>Streptomyces</taxon>
    </lineage>
</organism>
<gene>
    <name evidence="1" type="ORF">ACFPH6_36830</name>
</gene>